<evidence type="ECO:0000256" key="1">
    <source>
        <dbReference type="ARBA" id="ARBA00022664"/>
    </source>
</evidence>
<dbReference type="STRING" id="135208.A0A4Y9ZXB3"/>
<dbReference type="SMART" id="SM00271">
    <property type="entry name" value="DnaJ"/>
    <property type="match status" value="1"/>
</dbReference>
<dbReference type="InterPro" id="IPR036869">
    <property type="entry name" value="J_dom_sf"/>
</dbReference>
<evidence type="ECO:0000256" key="2">
    <source>
        <dbReference type="ARBA" id="ARBA00022737"/>
    </source>
</evidence>
<keyword evidence="3 4" id="KW-0802">TPR repeat</keyword>
<dbReference type="PROSITE" id="PS00636">
    <property type="entry name" value="DNAJ_1"/>
    <property type="match status" value="1"/>
</dbReference>
<gene>
    <name evidence="7" type="ORF">EWM64_g5352</name>
</gene>
<proteinExistence type="predicted"/>
<dbReference type="OrthoDB" id="10250354at2759"/>
<dbReference type="PANTHER" id="PTHR44200:SF1">
    <property type="entry name" value="DNAJ HOMOLOG SUBFAMILY C MEMBER 7"/>
    <property type="match status" value="1"/>
</dbReference>
<dbReference type="InterPro" id="IPR018253">
    <property type="entry name" value="DnaJ_domain_CS"/>
</dbReference>
<evidence type="ECO:0000256" key="4">
    <source>
        <dbReference type="PROSITE-ProRule" id="PRU00339"/>
    </source>
</evidence>
<feature type="compositionally biased region" description="Low complexity" evidence="5">
    <location>
        <begin position="75"/>
        <end position="89"/>
    </location>
</feature>
<dbReference type="CDD" id="cd06257">
    <property type="entry name" value="DnaJ"/>
    <property type="match status" value="1"/>
</dbReference>
<dbReference type="SUPFAM" id="SSF48452">
    <property type="entry name" value="TPR-like"/>
    <property type="match status" value="2"/>
</dbReference>
<evidence type="ECO:0000313" key="8">
    <source>
        <dbReference type="Proteomes" id="UP000298061"/>
    </source>
</evidence>
<dbReference type="InterPro" id="IPR052758">
    <property type="entry name" value="SRC_co-chaperone"/>
</dbReference>
<dbReference type="GO" id="GO:0003676">
    <property type="term" value="F:nucleic acid binding"/>
    <property type="evidence" value="ECO:0007669"/>
    <property type="project" value="InterPro"/>
</dbReference>
<dbReference type="InterPro" id="IPR019734">
    <property type="entry name" value="TPR_rpt"/>
</dbReference>
<dbReference type="InterPro" id="IPR013105">
    <property type="entry name" value="TPR_2"/>
</dbReference>
<dbReference type="Pfam" id="PF13432">
    <property type="entry name" value="TPR_16"/>
    <property type="match status" value="2"/>
</dbReference>
<dbReference type="Gene3D" id="1.10.287.110">
    <property type="entry name" value="DnaJ domain"/>
    <property type="match status" value="1"/>
</dbReference>
<evidence type="ECO:0000256" key="3">
    <source>
        <dbReference type="ARBA" id="ARBA00022803"/>
    </source>
</evidence>
<feature type="domain" description="J" evidence="6">
    <location>
        <begin position="471"/>
        <end position="529"/>
    </location>
</feature>
<dbReference type="SMART" id="SM00028">
    <property type="entry name" value="TPR"/>
    <property type="match status" value="7"/>
</dbReference>
<dbReference type="Gene3D" id="4.10.60.10">
    <property type="entry name" value="Zinc finger, CCHC-type"/>
    <property type="match status" value="1"/>
</dbReference>
<dbReference type="EMBL" id="SFCI01000638">
    <property type="protein sequence ID" value="TFY78663.1"/>
    <property type="molecule type" value="Genomic_DNA"/>
</dbReference>
<keyword evidence="1" id="KW-0507">mRNA processing</keyword>
<dbReference type="Pfam" id="PF00226">
    <property type="entry name" value="DnaJ"/>
    <property type="match status" value="1"/>
</dbReference>
<dbReference type="GO" id="GO:0008270">
    <property type="term" value="F:zinc ion binding"/>
    <property type="evidence" value="ECO:0007669"/>
    <property type="project" value="InterPro"/>
</dbReference>
<evidence type="ECO:0000259" key="6">
    <source>
        <dbReference type="PROSITE" id="PS50076"/>
    </source>
</evidence>
<dbReference type="InterPro" id="IPR036875">
    <property type="entry name" value="Znf_CCHC_sf"/>
</dbReference>
<organism evidence="7 8">
    <name type="scientific">Hericium alpestre</name>
    <dbReference type="NCBI Taxonomy" id="135208"/>
    <lineage>
        <taxon>Eukaryota</taxon>
        <taxon>Fungi</taxon>
        <taxon>Dikarya</taxon>
        <taxon>Basidiomycota</taxon>
        <taxon>Agaricomycotina</taxon>
        <taxon>Agaricomycetes</taxon>
        <taxon>Russulales</taxon>
        <taxon>Hericiaceae</taxon>
        <taxon>Hericium</taxon>
    </lineage>
</organism>
<dbReference type="SUPFAM" id="SSF57756">
    <property type="entry name" value="Retrovirus zinc finger-like domains"/>
    <property type="match status" value="1"/>
</dbReference>
<dbReference type="InterPro" id="IPR011990">
    <property type="entry name" value="TPR-like_helical_dom_sf"/>
</dbReference>
<dbReference type="GO" id="GO:0006397">
    <property type="term" value="P:mRNA processing"/>
    <property type="evidence" value="ECO:0007669"/>
    <property type="project" value="UniProtKB-KW"/>
</dbReference>
<feature type="repeat" description="TPR" evidence="4">
    <location>
        <begin position="412"/>
        <end position="445"/>
    </location>
</feature>
<comment type="caution">
    <text evidence="7">The sequence shown here is derived from an EMBL/GenBank/DDBJ whole genome shotgun (WGS) entry which is preliminary data.</text>
</comment>
<dbReference type="PROSITE" id="PS50076">
    <property type="entry name" value="DNAJ_2"/>
    <property type="match status" value="1"/>
</dbReference>
<feature type="repeat" description="TPR" evidence="4">
    <location>
        <begin position="100"/>
        <end position="133"/>
    </location>
</feature>
<dbReference type="Proteomes" id="UP000298061">
    <property type="component" value="Unassembled WGS sequence"/>
</dbReference>
<dbReference type="PANTHER" id="PTHR44200">
    <property type="entry name" value="DNAJ HOMOLOG SUBFAMILY C MEMBER 7"/>
    <property type="match status" value="1"/>
</dbReference>
<sequence length="557" mass="63386">MGHMAKQCPEPVKNSFRRQCVKCGSFDHVARVCSADSQQMYPDADEDKTKPVHEESKAREPAKAKTRTPQEPANTTTSTSQKPTKTTTSRADDTNDIRLAGQLKEKGNSAFKSEDFETAIDYYTQAIRWHPNGDIYYSNRAAAYVNQKRFRLALLDCQQAMSMQENPKAKLLVRLGRCQYALGRPAAALVALRRALTIDPNDEMAQIFREKSLQLQNHERDYEDARSRNHWRMAQRAYEQCIDAIRKERGEVPLEWKCWEVALEVARGCWDRATATLDRALGEHPNSPDLLSLRALTLFLTGKLKESKDQTVSVLRLDPDSAGARNLRSRVRDVEKLKEEGNGYFKAMQWELAAEKYKCALQLVGDEVSEGKGGHIRAVLLSNRAATNVKLGLHKEAKIDINTSLELNPSSYKALRIRGSIHMHNEDYEAAVEDFSNAIEEADSESAKHSIKLLLHEADDLLDAQRNQKKDHYTILGGIFGAEIKKAFRQQSLKHHPDKGGNAEKFKVLAEAYSVLSDLEQRRLYDMKMPSYEYDDYTDPYCAETFDERYTYDSNSF</sequence>
<keyword evidence="8" id="KW-1185">Reference proteome</keyword>
<evidence type="ECO:0000256" key="5">
    <source>
        <dbReference type="SAM" id="MobiDB-lite"/>
    </source>
</evidence>
<dbReference type="Pfam" id="PF07719">
    <property type="entry name" value="TPR_2"/>
    <property type="match status" value="1"/>
</dbReference>
<evidence type="ECO:0000313" key="7">
    <source>
        <dbReference type="EMBL" id="TFY78663.1"/>
    </source>
</evidence>
<protein>
    <recommendedName>
        <fullName evidence="6">J domain-containing protein</fullName>
    </recommendedName>
</protein>
<accession>A0A4Y9ZXB3</accession>
<dbReference type="AlphaFoldDB" id="A0A4Y9ZXB3"/>
<reference evidence="7 8" key="1">
    <citation type="submission" date="2019-02" db="EMBL/GenBank/DDBJ databases">
        <title>Genome sequencing of the rare red list fungi Hericium alpestre (H. flagellum).</title>
        <authorList>
            <person name="Buettner E."/>
            <person name="Kellner H."/>
        </authorList>
    </citation>
    <scope>NUCLEOTIDE SEQUENCE [LARGE SCALE GENOMIC DNA]</scope>
    <source>
        <strain evidence="7 8">DSM 108284</strain>
    </source>
</reference>
<dbReference type="Gene3D" id="1.25.40.10">
    <property type="entry name" value="Tetratricopeptide repeat domain"/>
    <property type="match status" value="3"/>
</dbReference>
<feature type="region of interest" description="Disordered" evidence="5">
    <location>
        <begin position="39"/>
        <end position="97"/>
    </location>
</feature>
<dbReference type="InterPro" id="IPR001623">
    <property type="entry name" value="DnaJ_domain"/>
</dbReference>
<feature type="repeat" description="TPR" evidence="4">
    <location>
        <begin position="169"/>
        <end position="202"/>
    </location>
</feature>
<name>A0A4Y9ZXB3_9AGAM</name>
<keyword evidence="2" id="KW-0677">Repeat</keyword>
<dbReference type="SUPFAM" id="SSF46565">
    <property type="entry name" value="Chaperone J-domain"/>
    <property type="match status" value="1"/>
</dbReference>
<feature type="compositionally biased region" description="Basic and acidic residues" evidence="5">
    <location>
        <begin position="47"/>
        <end position="63"/>
    </location>
</feature>
<dbReference type="PROSITE" id="PS50005">
    <property type="entry name" value="TPR"/>
    <property type="match status" value="3"/>
</dbReference>